<sequence>MEDLKAAGEREEELLRQLAGVKATIEKLGGAGPPPPTPSAAFWEQPFSEEIDETSIPPNFHEVVIESFDGTQDPHTYLQAFQTQMYISGGNDRLSCKLFPRILRGVAMNWLATLLSRSIRSFTNKVKHLELADLFHIRQNKGETPKVT</sequence>
<evidence type="ECO:0000313" key="1">
    <source>
        <dbReference type="EMBL" id="RDX61123.1"/>
    </source>
</evidence>
<reference evidence="1" key="1">
    <citation type="submission" date="2018-05" db="EMBL/GenBank/DDBJ databases">
        <title>Draft genome of Mucuna pruriens seed.</title>
        <authorList>
            <person name="Nnadi N.E."/>
            <person name="Vos R."/>
            <person name="Hasami M.H."/>
            <person name="Devisetty U.K."/>
            <person name="Aguiy J.C."/>
        </authorList>
    </citation>
    <scope>NUCLEOTIDE SEQUENCE [LARGE SCALE GENOMIC DNA]</scope>
    <source>
        <strain evidence="1">JCA_2017</strain>
    </source>
</reference>
<organism evidence="1 2">
    <name type="scientific">Mucuna pruriens</name>
    <name type="common">Velvet bean</name>
    <name type="synonym">Dolichos pruriens</name>
    <dbReference type="NCBI Taxonomy" id="157652"/>
    <lineage>
        <taxon>Eukaryota</taxon>
        <taxon>Viridiplantae</taxon>
        <taxon>Streptophyta</taxon>
        <taxon>Embryophyta</taxon>
        <taxon>Tracheophyta</taxon>
        <taxon>Spermatophyta</taxon>
        <taxon>Magnoliopsida</taxon>
        <taxon>eudicotyledons</taxon>
        <taxon>Gunneridae</taxon>
        <taxon>Pentapetalae</taxon>
        <taxon>rosids</taxon>
        <taxon>fabids</taxon>
        <taxon>Fabales</taxon>
        <taxon>Fabaceae</taxon>
        <taxon>Papilionoideae</taxon>
        <taxon>50 kb inversion clade</taxon>
        <taxon>NPAAA clade</taxon>
        <taxon>indigoferoid/millettioid clade</taxon>
        <taxon>Phaseoleae</taxon>
        <taxon>Mucuna</taxon>
    </lineage>
</organism>
<dbReference type="PANTHER" id="PTHR33223">
    <property type="entry name" value="CCHC-TYPE DOMAIN-CONTAINING PROTEIN"/>
    <property type="match status" value="1"/>
</dbReference>
<proteinExistence type="predicted"/>
<keyword evidence="2" id="KW-1185">Reference proteome</keyword>
<dbReference type="EMBL" id="QJKJ01016339">
    <property type="protein sequence ID" value="RDX61123.1"/>
    <property type="molecule type" value="Genomic_DNA"/>
</dbReference>
<evidence type="ECO:0008006" key="3">
    <source>
        <dbReference type="Google" id="ProtNLM"/>
    </source>
</evidence>
<accession>A0A371E549</accession>
<dbReference type="OrthoDB" id="1425436at2759"/>
<dbReference type="Proteomes" id="UP000257109">
    <property type="component" value="Unassembled WGS sequence"/>
</dbReference>
<protein>
    <recommendedName>
        <fullName evidence="3">Retrotransposon gag domain-containing protein</fullName>
    </recommendedName>
</protein>
<feature type="non-terminal residue" evidence="1">
    <location>
        <position position="1"/>
    </location>
</feature>
<comment type="caution">
    <text evidence="1">The sequence shown here is derived from an EMBL/GenBank/DDBJ whole genome shotgun (WGS) entry which is preliminary data.</text>
</comment>
<gene>
    <name evidence="1" type="ORF">CR513_60675</name>
</gene>
<name>A0A371E549_MUCPR</name>
<dbReference type="AlphaFoldDB" id="A0A371E549"/>
<evidence type="ECO:0000313" key="2">
    <source>
        <dbReference type="Proteomes" id="UP000257109"/>
    </source>
</evidence>
<dbReference type="PANTHER" id="PTHR33223:SF10">
    <property type="entry name" value="AMINOTRANSFERASE-LIKE PLANT MOBILE DOMAIN-CONTAINING PROTEIN"/>
    <property type="match status" value="1"/>
</dbReference>